<dbReference type="PROSITE" id="PS51808">
    <property type="entry name" value="CHCH"/>
    <property type="match status" value="1"/>
</dbReference>
<dbReference type="PANTHER" id="PTHR34561">
    <property type="entry name" value="NADH DEHYDROGENASE [UBIQUINONE] 1 ALPHA SUBCOMPLEX ASSEMBLY FACTOR 8"/>
    <property type="match status" value="1"/>
</dbReference>
<comment type="caution">
    <text evidence="1">The sequence shown here is derived from an EMBL/GenBank/DDBJ whole genome shotgun (WGS) entry which is preliminary data.</text>
</comment>
<name>A0A1Y2B682_9TREE</name>
<dbReference type="EMBL" id="MCFC01000020">
    <property type="protein sequence ID" value="ORY30352.1"/>
    <property type="molecule type" value="Genomic_DNA"/>
</dbReference>
<gene>
    <name evidence="1" type="ORF">BCR39DRAFT_529326</name>
</gene>
<reference evidence="1 2" key="1">
    <citation type="submission" date="2016-07" db="EMBL/GenBank/DDBJ databases">
        <title>Pervasive Adenine N6-methylation of Active Genes in Fungi.</title>
        <authorList>
            <consortium name="DOE Joint Genome Institute"/>
            <person name="Mondo S.J."/>
            <person name="Dannebaum R.O."/>
            <person name="Kuo R.C."/>
            <person name="Labutti K."/>
            <person name="Haridas S."/>
            <person name="Kuo A."/>
            <person name="Salamov A."/>
            <person name="Ahrendt S.R."/>
            <person name="Lipzen A."/>
            <person name="Sullivan W."/>
            <person name="Andreopoulos W.B."/>
            <person name="Clum A."/>
            <person name="Lindquist E."/>
            <person name="Daum C."/>
            <person name="Ramamoorthy G.K."/>
            <person name="Gryganskyi A."/>
            <person name="Culley D."/>
            <person name="Magnuson J.K."/>
            <person name="James T.Y."/>
            <person name="O'Malley M.A."/>
            <person name="Stajich J.E."/>
            <person name="Spatafora J.W."/>
            <person name="Visel A."/>
            <person name="Grigoriev I.V."/>
        </authorList>
    </citation>
    <scope>NUCLEOTIDE SEQUENCE [LARGE SCALE GENOMIC DNA]</scope>
    <source>
        <strain evidence="1 2">68-887.2</strain>
    </source>
</reference>
<accession>A0A1Y2B682</accession>
<keyword evidence="2" id="KW-1185">Reference proteome</keyword>
<sequence>MSAAARVTRYKDTQPLKSLAKASQSCSAPGMAYGKCIGAKYTEVSKGMCEAEFQAFKDCVQKSFGRKW</sequence>
<proteinExistence type="predicted"/>
<evidence type="ECO:0000313" key="2">
    <source>
        <dbReference type="Proteomes" id="UP000193986"/>
    </source>
</evidence>
<dbReference type="Proteomes" id="UP000193986">
    <property type="component" value="Unassembled WGS sequence"/>
</dbReference>
<dbReference type="GO" id="GO:0005739">
    <property type="term" value="C:mitochondrion"/>
    <property type="evidence" value="ECO:0007669"/>
    <property type="project" value="InterPro"/>
</dbReference>
<dbReference type="InParanoid" id="A0A1Y2B682"/>
<protein>
    <submittedName>
        <fullName evidence="1">Uncharacterized protein</fullName>
    </submittedName>
</protein>
<evidence type="ECO:0000313" key="1">
    <source>
        <dbReference type="EMBL" id="ORY30352.1"/>
    </source>
</evidence>
<dbReference type="AlphaFoldDB" id="A0A1Y2B682"/>
<organism evidence="1 2">
    <name type="scientific">Naematelia encephala</name>
    <dbReference type="NCBI Taxonomy" id="71784"/>
    <lineage>
        <taxon>Eukaryota</taxon>
        <taxon>Fungi</taxon>
        <taxon>Dikarya</taxon>
        <taxon>Basidiomycota</taxon>
        <taxon>Agaricomycotina</taxon>
        <taxon>Tremellomycetes</taxon>
        <taxon>Tremellales</taxon>
        <taxon>Naemateliaceae</taxon>
        <taxon>Naematelia</taxon>
    </lineage>
</organism>
<dbReference type="OrthoDB" id="3821113at2759"/>
<dbReference type="GO" id="GO:0032981">
    <property type="term" value="P:mitochondrial respiratory chain complex I assembly"/>
    <property type="evidence" value="ECO:0007669"/>
    <property type="project" value="InterPro"/>
</dbReference>
<dbReference type="PANTHER" id="PTHR34561:SF1">
    <property type="entry name" value="NADH DEHYDROGENASE [UBIQUINONE] 1 ALPHA SUBCOMPLEX ASSEMBLY FACTOR 8"/>
    <property type="match status" value="1"/>
</dbReference>
<dbReference type="InterPro" id="IPR034595">
    <property type="entry name" value="NDUFAF8"/>
</dbReference>